<evidence type="ECO:0000256" key="4">
    <source>
        <dbReference type="ARBA" id="ARBA00023268"/>
    </source>
</evidence>
<dbReference type="Pfam" id="PF01564">
    <property type="entry name" value="Spermine_synth"/>
    <property type="match status" value="1"/>
</dbReference>
<gene>
    <name evidence="6" type="ORF">Bhyg_02954</name>
</gene>
<dbReference type="GO" id="GO:0008168">
    <property type="term" value="F:methyltransferase activity"/>
    <property type="evidence" value="ECO:0007669"/>
    <property type="project" value="UniProtKB-KW"/>
</dbReference>
<evidence type="ECO:0000259" key="5">
    <source>
        <dbReference type="Pfam" id="PF08241"/>
    </source>
</evidence>
<keyword evidence="2 6" id="KW-0489">Methyltransferase</keyword>
<dbReference type="CDD" id="cd02440">
    <property type="entry name" value="AdoMet_MTases"/>
    <property type="match status" value="2"/>
</dbReference>
<dbReference type="Gene3D" id="3.40.50.150">
    <property type="entry name" value="Vaccinia Virus protein VP39"/>
    <property type="match status" value="2"/>
</dbReference>
<reference evidence="6" key="1">
    <citation type="submission" date="2022-07" db="EMBL/GenBank/DDBJ databases">
        <authorList>
            <person name="Trinca V."/>
            <person name="Uliana J.V.C."/>
            <person name="Torres T.T."/>
            <person name="Ward R.J."/>
            <person name="Monesi N."/>
        </authorList>
    </citation>
    <scope>NUCLEOTIDE SEQUENCE</scope>
    <source>
        <strain evidence="6">HSMRA1968</strain>
        <tissue evidence="6">Whole embryos</tissue>
    </source>
</reference>
<keyword evidence="3" id="KW-0808">Transferase</keyword>
<dbReference type="InterPro" id="IPR051419">
    <property type="entry name" value="Lys/N-term_MeTrsfase_sf"/>
</dbReference>
<dbReference type="Pfam" id="PF08241">
    <property type="entry name" value="Methyltransf_11"/>
    <property type="match status" value="1"/>
</dbReference>
<feature type="domain" description="Methyltransferase type 11" evidence="5">
    <location>
        <begin position="53"/>
        <end position="159"/>
    </location>
</feature>
<evidence type="ECO:0000256" key="2">
    <source>
        <dbReference type="ARBA" id="ARBA00022603"/>
    </source>
</evidence>
<dbReference type="EMBL" id="WJQU01000001">
    <property type="protein sequence ID" value="KAJ6647731.1"/>
    <property type="molecule type" value="Genomic_DNA"/>
</dbReference>
<proteinExistence type="inferred from homology"/>
<sequence length="675" mass="76313">MSLLPKTPKEFTQTEYWDSFFQERGEKSFEWYGEYPELCGHLHKYIKPKDEVLNVGCGNSKLCMDLYDVGYKNITNIDTSQLVINQMIAKNKTVRPDLKFLQADASDMHQFGDGFFSAIIDKGTLDAIYVDGAEGADAFVKKYWSEMDRVLRVGGRYLIISLLEKHIIQGLLKRFANNNNWMFRVVRCVEAEEKTAADSCKKSTLPVFMVIATKFQKLPTQVLEVCMAGDKMIRMNSPEEISETVLGVQKAALVCNGLNRSNIADMDEVAIDLFDPSRNDVPRYTIHILDQKPSRENGKYAAFIVPQGRETEWLFSTPQGRKKLLVSAKHNRLAIVSMHRGQIYKSWDDVKDELSASVRNFSPSGLKTNQIPFLSLGSDVGARETIFQGKSDLSGGYIVEEVKGPDNKIFRRLIFLSNQFVIQSEALVKTVKGKDEKQIDKVVEPTYLACQHHLFMTLGVNFLKAMGGTKSKKNTSCAVIGLGGGGLCTFMHRILKDVNITAVDIDPSMLTIATDYFGLVQDNRLKVVIDDGIKFLKNAVKIGQSFKAILFDVDSKDSTVGMSCPPVQFLEKDVLDTVKSCIRENGIFILNLVCRDEKLRDTVLADLRKTFTSVVSYKLDEDVNEILYCQNFEYDAKKWSEGMEKSAEYINELLKKEKNYSEVVDIQEFLEQLKV</sequence>
<dbReference type="OrthoDB" id="411785at2759"/>
<dbReference type="AlphaFoldDB" id="A0A9Q0NDZ9"/>
<evidence type="ECO:0000313" key="6">
    <source>
        <dbReference type="EMBL" id="KAJ6647731.1"/>
    </source>
</evidence>
<dbReference type="PANTHER" id="PTHR12176">
    <property type="entry name" value="SAM-DEPENDENT METHYLTRANSFERASE SUPERFAMILY PROTEIN"/>
    <property type="match status" value="1"/>
</dbReference>
<dbReference type="FunFam" id="3.40.50.150:FF:000110">
    <property type="entry name" value="methyltransferase-like protein 13 isoform X1"/>
    <property type="match status" value="1"/>
</dbReference>
<dbReference type="InterPro" id="IPR029063">
    <property type="entry name" value="SAM-dependent_MTases_sf"/>
</dbReference>
<accession>A0A9Q0NDZ9</accession>
<evidence type="ECO:0000313" key="7">
    <source>
        <dbReference type="Proteomes" id="UP001151699"/>
    </source>
</evidence>
<dbReference type="GO" id="GO:0032259">
    <property type="term" value="P:methylation"/>
    <property type="evidence" value="ECO:0007669"/>
    <property type="project" value="UniProtKB-KW"/>
</dbReference>
<dbReference type="PANTHER" id="PTHR12176:SF78">
    <property type="entry name" value="EEF1A LYSINE AND N-TERMINAL METHYLTRANSFERASE"/>
    <property type="match status" value="1"/>
</dbReference>
<protein>
    <submittedName>
        <fullName evidence="6">EEF1A lysine and N-terminal methyltransferase like</fullName>
    </submittedName>
</protein>
<comment type="caution">
    <text evidence="6">The sequence shown here is derived from an EMBL/GenBank/DDBJ whole genome shotgun (WGS) entry which is preliminary data.</text>
</comment>
<dbReference type="SUPFAM" id="SSF53335">
    <property type="entry name" value="S-adenosyl-L-methionine-dependent methyltransferases"/>
    <property type="match status" value="2"/>
</dbReference>
<organism evidence="6 7">
    <name type="scientific">Pseudolycoriella hygida</name>
    <dbReference type="NCBI Taxonomy" id="35572"/>
    <lineage>
        <taxon>Eukaryota</taxon>
        <taxon>Metazoa</taxon>
        <taxon>Ecdysozoa</taxon>
        <taxon>Arthropoda</taxon>
        <taxon>Hexapoda</taxon>
        <taxon>Insecta</taxon>
        <taxon>Pterygota</taxon>
        <taxon>Neoptera</taxon>
        <taxon>Endopterygota</taxon>
        <taxon>Diptera</taxon>
        <taxon>Nematocera</taxon>
        <taxon>Sciaroidea</taxon>
        <taxon>Sciaridae</taxon>
        <taxon>Pseudolycoriella</taxon>
    </lineage>
</organism>
<evidence type="ECO:0000256" key="1">
    <source>
        <dbReference type="ARBA" id="ARBA00008361"/>
    </source>
</evidence>
<comment type="similarity">
    <text evidence="1">Belongs to the methyltransferase superfamily.</text>
</comment>
<dbReference type="InterPro" id="IPR013216">
    <property type="entry name" value="Methyltransf_11"/>
</dbReference>
<keyword evidence="4" id="KW-0511">Multifunctional enzyme</keyword>
<keyword evidence="7" id="KW-1185">Reference proteome</keyword>
<name>A0A9Q0NDZ9_9DIPT</name>
<dbReference type="Proteomes" id="UP001151699">
    <property type="component" value="Chromosome A"/>
</dbReference>
<evidence type="ECO:0000256" key="3">
    <source>
        <dbReference type="ARBA" id="ARBA00022679"/>
    </source>
</evidence>